<dbReference type="Pfam" id="PF13692">
    <property type="entry name" value="Glyco_trans_1_4"/>
    <property type="match status" value="1"/>
</dbReference>
<dbReference type="RefSeq" id="WP_179750643.1">
    <property type="nucleotide sequence ID" value="NZ_JACCBU010000001.1"/>
</dbReference>
<dbReference type="CDD" id="cd03801">
    <property type="entry name" value="GT4_PimA-like"/>
    <property type="match status" value="1"/>
</dbReference>
<evidence type="ECO:0000313" key="4">
    <source>
        <dbReference type="EMBL" id="NYE70871.1"/>
    </source>
</evidence>
<dbReference type="EMBL" id="JACCBU010000001">
    <property type="protein sequence ID" value="NYE70871.1"/>
    <property type="molecule type" value="Genomic_DNA"/>
</dbReference>
<dbReference type="GO" id="GO:1901137">
    <property type="term" value="P:carbohydrate derivative biosynthetic process"/>
    <property type="evidence" value="ECO:0007669"/>
    <property type="project" value="UniProtKB-ARBA"/>
</dbReference>
<dbReference type="AlphaFoldDB" id="A0A7Y9I5W7"/>
<accession>A0A7Y9I5W7</accession>
<feature type="domain" description="Glycosyltransferase subfamily 4-like N-terminal" evidence="3">
    <location>
        <begin position="19"/>
        <end position="208"/>
    </location>
</feature>
<dbReference type="Proteomes" id="UP000569914">
    <property type="component" value="Unassembled WGS sequence"/>
</dbReference>
<dbReference type="PANTHER" id="PTHR45947">
    <property type="entry name" value="SULFOQUINOVOSYL TRANSFERASE SQD2"/>
    <property type="match status" value="1"/>
</dbReference>
<dbReference type="Gene3D" id="3.40.50.2000">
    <property type="entry name" value="Glycogen Phosphorylase B"/>
    <property type="match status" value="2"/>
</dbReference>
<evidence type="ECO:0000256" key="2">
    <source>
        <dbReference type="ARBA" id="ARBA00022679"/>
    </source>
</evidence>
<name>A0A7Y9I5W7_9ACTN</name>
<keyword evidence="2 4" id="KW-0808">Transferase</keyword>
<comment type="caution">
    <text evidence="4">The sequence shown here is derived from an EMBL/GenBank/DDBJ whole genome shotgun (WGS) entry which is preliminary data.</text>
</comment>
<keyword evidence="5" id="KW-1185">Reference proteome</keyword>
<organism evidence="4 5">
    <name type="scientific">Microlunatus parietis</name>
    <dbReference type="NCBI Taxonomy" id="682979"/>
    <lineage>
        <taxon>Bacteria</taxon>
        <taxon>Bacillati</taxon>
        <taxon>Actinomycetota</taxon>
        <taxon>Actinomycetes</taxon>
        <taxon>Propionibacteriales</taxon>
        <taxon>Propionibacteriaceae</taxon>
        <taxon>Microlunatus</taxon>
    </lineage>
</organism>
<evidence type="ECO:0000259" key="3">
    <source>
        <dbReference type="Pfam" id="PF13439"/>
    </source>
</evidence>
<dbReference type="InterPro" id="IPR050194">
    <property type="entry name" value="Glycosyltransferase_grp1"/>
</dbReference>
<dbReference type="GO" id="GO:0016757">
    <property type="term" value="F:glycosyltransferase activity"/>
    <property type="evidence" value="ECO:0007669"/>
    <property type="project" value="UniProtKB-KW"/>
</dbReference>
<protein>
    <submittedName>
        <fullName evidence="4">Glycosyltransferase involved in cell wall biosynthesis</fullName>
    </submittedName>
</protein>
<dbReference type="SUPFAM" id="SSF53756">
    <property type="entry name" value="UDP-Glycosyltransferase/glycogen phosphorylase"/>
    <property type="match status" value="1"/>
</dbReference>
<proteinExistence type="predicted"/>
<gene>
    <name evidence="4" type="ORF">BKA15_002200</name>
</gene>
<keyword evidence="1" id="KW-0328">Glycosyltransferase</keyword>
<dbReference type="InterPro" id="IPR028098">
    <property type="entry name" value="Glyco_trans_4-like_N"/>
</dbReference>
<reference evidence="4 5" key="1">
    <citation type="submission" date="2020-07" db="EMBL/GenBank/DDBJ databases">
        <title>Sequencing the genomes of 1000 actinobacteria strains.</title>
        <authorList>
            <person name="Klenk H.-P."/>
        </authorList>
    </citation>
    <scope>NUCLEOTIDE SEQUENCE [LARGE SCALE GENOMIC DNA]</scope>
    <source>
        <strain evidence="4 5">DSM 22083</strain>
    </source>
</reference>
<sequence>MTAPARVALVCDYQLGYLGGAQTAMLEQARVLAGAGHPVIIIAPDEPTAPTLPDVPVLRIPSRGTLPGLRLPLIMNTPEVRARLREWLHDHRIGVVHLHSEFGLAAAAIDVAGELGVPVVHTVHTFFWQTRFPAQRALAAAVTAFHRRLTGSPADSAPRLADRAGESALRAMTWRIARRATVVISPSAHQADRLREAGIDRVAVVPNTLATAPEPAEPPLPYRPVKIIWLGRCTPEKRILPFVRAAVAAIGRAGPGRLHVTVAGAGQQLAAARRIAAGTPEITFLGARPHHEMAGLLHDHHLLALTSYGFDNQPMSIAEAVLAGRGVLHCDPRLTEGTDGGAGILTDGPDEAALTARLVELAENPDRVAAACRAARSERMIFEPATFLTKINEAYRSVRSAAGSRRERTR</sequence>
<dbReference type="PANTHER" id="PTHR45947:SF3">
    <property type="entry name" value="SULFOQUINOVOSYL TRANSFERASE SQD2"/>
    <property type="match status" value="1"/>
</dbReference>
<evidence type="ECO:0000256" key="1">
    <source>
        <dbReference type="ARBA" id="ARBA00022676"/>
    </source>
</evidence>
<evidence type="ECO:0000313" key="5">
    <source>
        <dbReference type="Proteomes" id="UP000569914"/>
    </source>
</evidence>
<dbReference type="Pfam" id="PF13439">
    <property type="entry name" value="Glyco_transf_4"/>
    <property type="match status" value="1"/>
</dbReference>